<evidence type="ECO:0000313" key="1">
    <source>
        <dbReference type="EMBL" id="ETV97820.1"/>
    </source>
</evidence>
<dbReference type="GeneID" id="20086218"/>
<organism evidence="1">
    <name type="scientific">Aphanomyces invadans</name>
    <dbReference type="NCBI Taxonomy" id="157072"/>
    <lineage>
        <taxon>Eukaryota</taxon>
        <taxon>Sar</taxon>
        <taxon>Stramenopiles</taxon>
        <taxon>Oomycota</taxon>
        <taxon>Saprolegniomycetes</taxon>
        <taxon>Saprolegniales</taxon>
        <taxon>Verrucalvaceae</taxon>
        <taxon>Aphanomyces</taxon>
    </lineage>
</organism>
<protein>
    <submittedName>
        <fullName evidence="1">Uncharacterized protein</fullName>
    </submittedName>
</protein>
<dbReference type="RefSeq" id="XP_008873381.1">
    <property type="nucleotide sequence ID" value="XM_008875159.1"/>
</dbReference>
<sequence>MRRRQSTLAERMDAQRLRYMELKLRSNRDSIAQLRCPNNADKARPLENEAPSCHLHLELPMEVQNYLASLGLRFESITTDEALSRAVSALAVRLYKTDLALEQSILASTPHASM</sequence>
<dbReference type="EMBL" id="KI913971">
    <property type="protein sequence ID" value="ETV97820.1"/>
    <property type="molecule type" value="Genomic_DNA"/>
</dbReference>
<proteinExistence type="predicted"/>
<reference evidence="1" key="1">
    <citation type="submission" date="2013-12" db="EMBL/GenBank/DDBJ databases">
        <title>The Genome Sequence of Aphanomyces invadans NJM9701.</title>
        <authorList>
            <consortium name="The Broad Institute Genomics Platform"/>
            <person name="Russ C."/>
            <person name="Tyler B."/>
            <person name="van West P."/>
            <person name="Dieguez-Uribeondo J."/>
            <person name="Young S.K."/>
            <person name="Zeng Q."/>
            <person name="Gargeya S."/>
            <person name="Fitzgerald M."/>
            <person name="Abouelleil A."/>
            <person name="Alvarado L."/>
            <person name="Chapman S.B."/>
            <person name="Gainer-Dewar J."/>
            <person name="Goldberg J."/>
            <person name="Griggs A."/>
            <person name="Gujja S."/>
            <person name="Hansen M."/>
            <person name="Howarth C."/>
            <person name="Imamovic A."/>
            <person name="Ireland A."/>
            <person name="Larimer J."/>
            <person name="McCowan C."/>
            <person name="Murphy C."/>
            <person name="Pearson M."/>
            <person name="Poon T.W."/>
            <person name="Priest M."/>
            <person name="Roberts A."/>
            <person name="Saif S."/>
            <person name="Shea T."/>
            <person name="Sykes S."/>
            <person name="Wortman J."/>
            <person name="Nusbaum C."/>
            <person name="Birren B."/>
        </authorList>
    </citation>
    <scope>NUCLEOTIDE SEQUENCE [LARGE SCALE GENOMIC DNA]</scope>
    <source>
        <strain evidence="1">NJM9701</strain>
    </source>
</reference>
<name>A0A024TUH7_9STRA</name>
<gene>
    <name evidence="1" type="ORF">H310_09168</name>
</gene>
<dbReference type="AlphaFoldDB" id="A0A024TUH7"/>
<dbReference type="OrthoDB" id="78802at2759"/>
<dbReference type="VEuPathDB" id="FungiDB:H310_09168"/>
<accession>A0A024TUH7</accession>